<dbReference type="SUPFAM" id="SSF52540">
    <property type="entry name" value="P-loop containing nucleoside triphosphate hydrolases"/>
    <property type="match status" value="1"/>
</dbReference>
<dbReference type="OrthoDB" id="7390113at2"/>
<dbReference type="Gene3D" id="3.40.50.300">
    <property type="entry name" value="P-loop containing nucleotide triphosphate hydrolases"/>
    <property type="match status" value="1"/>
</dbReference>
<protein>
    <submittedName>
        <fullName evidence="1">Chromosomal replication initiator, DnaA</fullName>
    </submittedName>
</protein>
<dbReference type="eggNOG" id="COG0593">
    <property type="taxonomic scope" value="Bacteria"/>
</dbReference>
<organism evidence="1 2">
    <name type="scientific">Roseivivax halodurans JCM 10272</name>
    <dbReference type="NCBI Taxonomy" id="1449350"/>
    <lineage>
        <taxon>Bacteria</taxon>
        <taxon>Pseudomonadati</taxon>
        <taxon>Pseudomonadota</taxon>
        <taxon>Alphaproteobacteria</taxon>
        <taxon>Rhodobacterales</taxon>
        <taxon>Roseobacteraceae</taxon>
        <taxon>Roseivivax</taxon>
    </lineage>
</organism>
<dbReference type="EMBL" id="JALZ01000001">
    <property type="protein sequence ID" value="ETX16641.1"/>
    <property type="molecule type" value="Genomic_DNA"/>
</dbReference>
<dbReference type="STRING" id="1449350.OCH239_02110"/>
<comment type="caution">
    <text evidence="1">The sequence shown here is derived from an EMBL/GenBank/DDBJ whole genome shotgun (WGS) entry which is preliminary data.</text>
</comment>
<evidence type="ECO:0000313" key="1">
    <source>
        <dbReference type="EMBL" id="ETX16641.1"/>
    </source>
</evidence>
<gene>
    <name evidence="1" type="ORF">OCH239_02110</name>
</gene>
<dbReference type="PANTHER" id="PTHR30050">
    <property type="entry name" value="CHROMOSOMAL REPLICATION INITIATOR PROTEIN DNAA"/>
    <property type="match status" value="1"/>
</dbReference>
<dbReference type="Gene3D" id="1.10.8.60">
    <property type="match status" value="1"/>
</dbReference>
<dbReference type="GO" id="GO:0005886">
    <property type="term" value="C:plasma membrane"/>
    <property type="evidence" value="ECO:0007669"/>
    <property type="project" value="TreeGrafter"/>
</dbReference>
<dbReference type="PANTHER" id="PTHR30050:SF5">
    <property type="entry name" value="DNAA REGULATORY INACTIVATOR HDA"/>
    <property type="match status" value="1"/>
</dbReference>
<reference evidence="1 2" key="1">
    <citation type="submission" date="2014-01" db="EMBL/GenBank/DDBJ databases">
        <title>Roseivivax halodurans JCM 10272 Genome Sequencing.</title>
        <authorList>
            <person name="Lai Q."/>
            <person name="Li G."/>
            <person name="Shao Z."/>
        </authorList>
    </citation>
    <scope>NUCLEOTIDE SEQUENCE [LARGE SCALE GENOMIC DNA]</scope>
    <source>
        <strain evidence="1 2">JCM 10272</strain>
    </source>
</reference>
<name>X7EN69_9RHOB</name>
<dbReference type="GO" id="GO:0006270">
    <property type="term" value="P:DNA replication initiation"/>
    <property type="evidence" value="ECO:0007669"/>
    <property type="project" value="TreeGrafter"/>
</dbReference>
<sequence>MRAAEQLILDLPVRPALGRGDFFVTEANAMAVAQIDAWRHWSGNKFMLVGPKGSGKTHLAHVWQRESEGDVVGAETLAHADIPALAARPVCVENVDRIAGDGAGEDALFHLHNLALSEGHALLMTAQVPPARLGLALPDLRSRLMGTQFAQLELPDDVLLSAVLAKLFDDRQLTPDARVINYLVPRMRRSFDTAQRLVAAIDGAALARRRPITLAIARDCLDRMTPEGET</sequence>
<dbReference type="AlphaFoldDB" id="X7EN69"/>
<evidence type="ECO:0000313" key="2">
    <source>
        <dbReference type="Proteomes" id="UP000022447"/>
    </source>
</evidence>
<keyword evidence="2" id="KW-1185">Reference proteome</keyword>
<dbReference type="Proteomes" id="UP000022447">
    <property type="component" value="Unassembled WGS sequence"/>
</dbReference>
<dbReference type="InterPro" id="IPR027417">
    <property type="entry name" value="P-loop_NTPase"/>
</dbReference>
<accession>X7EN69</accession>
<dbReference type="GO" id="GO:0003688">
    <property type="term" value="F:DNA replication origin binding"/>
    <property type="evidence" value="ECO:0007669"/>
    <property type="project" value="TreeGrafter"/>
</dbReference>
<proteinExistence type="predicted"/>